<reference evidence="1" key="1">
    <citation type="submission" date="2020-05" db="EMBL/GenBank/DDBJ databases">
        <authorList>
            <person name="Chiriac C."/>
            <person name="Salcher M."/>
            <person name="Ghai R."/>
            <person name="Kavagutti S V."/>
        </authorList>
    </citation>
    <scope>NUCLEOTIDE SEQUENCE</scope>
</reference>
<dbReference type="AlphaFoldDB" id="A0A6J5YM19"/>
<gene>
    <name evidence="1" type="ORF">UFOPK1392_02525</name>
</gene>
<accession>A0A6J5YM19</accession>
<protein>
    <submittedName>
        <fullName evidence="1">Unannotated protein</fullName>
    </submittedName>
</protein>
<name>A0A6J5YM19_9ZZZZ</name>
<organism evidence="1">
    <name type="scientific">freshwater metagenome</name>
    <dbReference type="NCBI Taxonomy" id="449393"/>
    <lineage>
        <taxon>unclassified sequences</taxon>
        <taxon>metagenomes</taxon>
        <taxon>ecological metagenomes</taxon>
    </lineage>
</organism>
<evidence type="ECO:0000313" key="1">
    <source>
        <dbReference type="EMBL" id="CAB4324749.1"/>
    </source>
</evidence>
<dbReference type="EMBL" id="CAEMXZ010000211">
    <property type="protein sequence ID" value="CAB4324749.1"/>
    <property type="molecule type" value="Genomic_DNA"/>
</dbReference>
<proteinExistence type="predicted"/>
<sequence>MGREQRNPSSLVSLLAEPSDLSTAIIEIAGGIAVGSVTSAGSLPADRHWPTPRDWDRDEAELRTAVDRLSVEAASSAIACPRRFVLQWALGPSGAFQASHHQTMLFGNVQDALVKGHFSDPQHAVRVTKDVWRHVTPGQRRSSYFKRVVKAGAASADWRWIFTLQGSKDGTDPVARAYQAAKGGMLPDLGQIAPETDGSRSVLPLLSPADESVCKHCPVKPRCADSR</sequence>